<evidence type="ECO:0000313" key="3">
    <source>
        <dbReference type="Proteomes" id="UP000024635"/>
    </source>
</evidence>
<proteinExistence type="predicted"/>
<feature type="compositionally biased region" description="Polar residues" evidence="1">
    <location>
        <begin position="1"/>
        <end position="11"/>
    </location>
</feature>
<accession>A0A016S836</accession>
<organism evidence="2 3">
    <name type="scientific">Ancylostoma ceylanicum</name>
    <dbReference type="NCBI Taxonomy" id="53326"/>
    <lineage>
        <taxon>Eukaryota</taxon>
        <taxon>Metazoa</taxon>
        <taxon>Ecdysozoa</taxon>
        <taxon>Nematoda</taxon>
        <taxon>Chromadorea</taxon>
        <taxon>Rhabditida</taxon>
        <taxon>Rhabditina</taxon>
        <taxon>Rhabditomorpha</taxon>
        <taxon>Strongyloidea</taxon>
        <taxon>Ancylostomatidae</taxon>
        <taxon>Ancylostomatinae</taxon>
        <taxon>Ancylostoma</taxon>
    </lineage>
</organism>
<dbReference type="Proteomes" id="UP000024635">
    <property type="component" value="Unassembled WGS sequence"/>
</dbReference>
<reference evidence="3" key="1">
    <citation type="journal article" date="2015" name="Nat. Genet.">
        <title>The genome and transcriptome of the zoonotic hookworm Ancylostoma ceylanicum identify infection-specific gene families.</title>
        <authorList>
            <person name="Schwarz E.M."/>
            <person name="Hu Y."/>
            <person name="Antoshechkin I."/>
            <person name="Miller M.M."/>
            <person name="Sternberg P.W."/>
            <person name="Aroian R.V."/>
        </authorList>
    </citation>
    <scope>NUCLEOTIDE SEQUENCE</scope>
    <source>
        <strain evidence="3">HY135</strain>
    </source>
</reference>
<dbReference type="OrthoDB" id="5857148at2759"/>
<name>A0A016S836_9BILA</name>
<sequence length="217" mass="24808">MISVDSHPSTSARHHLGSCGRHSGSCGRLERRGLPVLAWSTFLPQAVRRKGTDATIEEMPLWAERLIERFDHFSTSLERSLTDSFERIFGELASIHRTQSTILTRLSELEKKVSCKEVPGNDQQNLLYSTLVKIQTDGELINEKSRRIAWIGIDEQIDEESTRRFDHDIVKEAVYTSRDQELIREFEERRIVSHRHPPGKPRGPAARGRIIKIALSS</sequence>
<protein>
    <submittedName>
        <fullName evidence="2">Uncharacterized protein</fullName>
    </submittedName>
</protein>
<dbReference type="EMBL" id="JARK01001612">
    <property type="protein sequence ID" value="EYB86591.1"/>
    <property type="molecule type" value="Genomic_DNA"/>
</dbReference>
<feature type="region of interest" description="Disordered" evidence="1">
    <location>
        <begin position="1"/>
        <end position="24"/>
    </location>
</feature>
<dbReference type="STRING" id="53326.A0A016S836"/>
<keyword evidence="3" id="KW-1185">Reference proteome</keyword>
<gene>
    <name evidence="2" type="primary">Acey_s0276.g1088</name>
    <name evidence="2" type="ORF">Y032_0276g1088</name>
</gene>
<comment type="caution">
    <text evidence="2">The sequence shown here is derived from an EMBL/GenBank/DDBJ whole genome shotgun (WGS) entry which is preliminary data.</text>
</comment>
<evidence type="ECO:0000256" key="1">
    <source>
        <dbReference type="SAM" id="MobiDB-lite"/>
    </source>
</evidence>
<evidence type="ECO:0000313" key="2">
    <source>
        <dbReference type="EMBL" id="EYB86591.1"/>
    </source>
</evidence>
<dbReference type="AlphaFoldDB" id="A0A016S836"/>